<dbReference type="Pfam" id="PF00072">
    <property type="entry name" value="Response_reg"/>
    <property type="match status" value="1"/>
</dbReference>
<dbReference type="PROSITE" id="PS50112">
    <property type="entry name" value="PAS"/>
    <property type="match status" value="1"/>
</dbReference>
<dbReference type="PANTHER" id="PTHR48111:SF1">
    <property type="entry name" value="TWO-COMPONENT RESPONSE REGULATOR ORR33"/>
    <property type="match status" value="1"/>
</dbReference>
<dbReference type="InterPro" id="IPR035965">
    <property type="entry name" value="PAS-like_dom_sf"/>
</dbReference>
<evidence type="ECO:0000259" key="9">
    <source>
        <dbReference type="PROSITE" id="PS50112"/>
    </source>
</evidence>
<reference evidence="10 11" key="1">
    <citation type="submission" date="2020-05" db="EMBL/GenBank/DDBJ databases">
        <title>Complete genome sequencing of Campylobacter and Arcobacter type strains.</title>
        <authorList>
            <person name="Miller W.G."/>
            <person name="Yee E."/>
        </authorList>
    </citation>
    <scope>NUCLEOTIDE SEQUENCE [LARGE SCALE GENOMIC DNA]</scope>
    <source>
        <strain evidence="10 11">LMG 21996</strain>
    </source>
</reference>
<dbReference type="KEGG" id="acib:ACBT_0758"/>
<dbReference type="SMART" id="SM00448">
    <property type="entry name" value="REC"/>
    <property type="match status" value="1"/>
</dbReference>
<dbReference type="PROSITE" id="PS50110">
    <property type="entry name" value="RESPONSE_REGULATORY"/>
    <property type="match status" value="1"/>
</dbReference>
<dbReference type="GO" id="GO:0006355">
    <property type="term" value="P:regulation of DNA-templated transcription"/>
    <property type="evidence" value="ECO:0007669"/>
    <property type="project" value="TreeGrafter"/>
</dbReference>
<evidence type="ECO:0000256" key="5">
    <source>
        <dbReference type="ARBA" id="ARBA00023163"/>
    </source>
</evidence>
<evidence type="ECO:0000256" key="2">
    <source>
        <dbReference type="ARBA" id="ARBA00023012"/>
    </source>
</evidence>
<dbReference type="RefSeq" id="WP_024774804.1">
    <property type="nucleotide sequence ID" value="NZ_CP054051.1"/>
</dbReference>
<evidence type="ECO:0000313" key="10">
    <source>
        <dbReference type="EMBL" id="QKJ26689.1"/>
    </source>
</evidence>
<protein>
    <submittedName>
        <fullName evidence="10">PAS sensor-containing response regulator</fullName>
    </submittedName>
</protein>
<evidence type="ECO:0000256" key="7">
    <source>
        <dbReference type="SAM" id="Coils"/>
    </source>
</evidence>
<dbReference type="InterPro" id="IPR039420">
    <property type="entry name" value="WalR-like"/>
</dbReference>
<evidence type="ECO:0000259" key="8">
    <source>
        <dbReference type="PROSITE" id="PS50110"/>
    </source>
</evidence>
<dbReference type="AlphaFoldDB" id="A0A7L5JNH5"/>
<keyword evidence="7" id="KW-0175">Coiled coil</keyword>
<keyword evidence="4" id="KW-0238">DNA-binding</keyword>
<dbReference type="SUPFAM" id="SSF52172">
    <property type="entry name" value="CheY-like"/>
    <property type="match status" value="1"/>
</dbReference>
<dbReference type="GO" id="GO:0005829">
    <property type="term" value="C:cytosol"/>
    <property type="evidence" value="ECO:0007669"/>
    <property type="project" value="TreeGrafter"/>
</dbReference>
<dbReference type="CDD" id="cd00156">
    <property type="entry name" value="REC"/>
    <property type="match status" value="1"/>
</dbReference>
<accession>A0A7L5JNH5</accession>
<feature type="modified residue" description="4-aspartylphosphate" evidence="6">
    <location>
        <position position="63"/>
    </location>
</feature>
<feature type="domain" description="PAS" evidence="9">
    <location>
        <begin position="143"/>
        <end position="213"/>
    </location>
</feature>
<evidence type="ECO:0000256" key="1">
    <source>
        <dbReference type="ARBA" id="ARBA00022553"/>
    </source>
</evidence>
<proteinExistence type="predicted"/>
<dbReference type="Proteomes" id="UP000509513">
    <property type="component" value="Chromosome"/>
</dbReference>
<name>A0A7L5JNH5_9BACT</name>
<gene>
    <name evidence="10" type="ORF">ACBT_0758</name>
</gene>
<evidence type="ECO:0000313" key="11">
    <source>
        <dbReference type="Proteomes" id="UP000509513"/>
    </source>
</evidence>
<keyword evidence="5" id="KW-0804">Transcription</keyword>
<sequence>MNLNRELLKKYTILYIEDDDVIRTELSSLLENFFHSVIVASNGKEGLRTYLTNQNNIDIIVSDINMPELNGIDMVKKIRDIKDDVPIIFATAHSDSDFLIEAIKLRVKEYVVKPLDIRKLLIYIEDIAKSLELEKLLKQQKDELIKFRNILDSNNLLLKLDKEFRITYANKLFCKATGYKKETLLGKELVTFRHNNNAKKIFDDIYEKLLNKNSWEGNLKIKRKDDTTLDTKSNIFPDLDDFLEMLGVIFVAYDTTKEQELKRQMQLALIKEKSENLQKTKEQNLEQETLLIKIKDELEETKKELNIFKLNNNDKTNEKILKKLEEENNFLNQQIRSLKFEIEKLNETLNNSETNEVLKEKLDYWKERSAQESQKLELLEKSIIANVEPAIIEKIFN</sequence>
<feature type="coiled-coil region" evidence="7">
    <location>
        <begin position="267"/>
        <end position="355"/>
    </location>
</feature>
<organism evidence="10 11">
    <name type="scientific">Aliarcobacter cibarius</name>
    <dbReference type="NCBI Taxonomy" id="255507"/>
    <lineage>
        <taxon>Bacteria</taxon>
        <taxon>Pseudomonadati</taxon>
        <taxon>Campylobacterota</taxon>
        <taxon>Epsilonproteobacteria</taxon>
        <taxon>Campylobacterales</taxon>
        <taxon>Arcobacteraceae</taxon>
        <taxon>Aliarcobacter</taxon>
    </lineage>
</organism>
<dbReference type="InterPro" id="IPR011006">
    <property type="entry name" value="CheY-like_superfamily"/>
</dbReference>
<dbReference type="NCBIfam" id="TIGR00229">
    <property type="entry name" value="sensory_box"/>
    <property type="match status" value="1"/>
</dbReference>
<dbReference type="InterPro" id="IPR000014">
    <property type="entry name" value="PAS"/>
</dbReference>
<dbReference type="GO" id="GO:0000156">
    <property type="term" value="F:phosphorelay response regulator activity"/>
    <property type="evidence" value="ECO:0007669"/>
    <property type="project" value="TreeGrafter"/>
</dbReference>
<dbReference type="SUPFAM" id="SSF55785">
    <property type="entry name" value="PYP-like sensor domain (PAS domain)"/>
    <property type="match status" value="1"/>
</dbReference>
<dbReference type="GO" id="GO:0000976">
    <property type="term" value="F:transcription cis-regulatory region binding"/>
    <property type="evidence" value="ECO:0007669"/>
    <property type="project" value="TreeGrafter"/>
</dbReference>
<dbReference type="InterPro" id="IPR001789">
    <property type="entry name" value="Sig_transdc_resp-reg_receiver"/>
</dbReference>
<dbReference type="Gene3D" id="3.30.450.20">
    <property type="entry name" value="PAS domain"/>
    <property type="match status" value="1"/>
</dbReference>
<dbReference type="PANTHER" id="PTHR48111">
    <property type="entry name" value="REGULATOR OF RPOS"/>
    <property type="match status" value="1"/>
</dbReference>
<dbReference type="Pfam" id="PF13426">
    <property type="entry name" value="PAS_9"/>
    <property type="match status" value="1"/>
</dbReference>
<dbReference type="GO" id="GO:0032993">
    <property type="term" value="C:protein-DNA complex"/>
    <property type="evidence" value="ECO:0007669"/>
    <property type="project" value="TreeGrafter"/>
</dbReference>
<keyword evidence="2" id="KW-0902">Two-component regulatory system</keyword>
<dbReference type="Gene3D" id="3.40.50.2300">
    <property type="match status" value="1"/>
</dbReference>
<keyword evidence="3" id="KW-0805">Transcription regulation</keyword>
<evidence type="ECO:0000256" key="4">
    <source>
        <dbReference type="ARBA" id="ARBA00023125"/>
    </source>
</evidence>
<keyword evidence="1 6" id="KW-0597">Phosphoprotein</keyword>
<dbReference type="EMBL" id="CP054051">
    <property type="protein sequence ID" value="QKJ26689.1"/>
    <property type="molecule type" value="Genomic_DNA"/>
</dbReference>
<evidence type="ECO:0000256" key="3">
    <source>
        <dbReference type="ARBA" id="ARBA00023015"/>
    </source>
</evidence>
<feature type="domain" description="Response regulatory" evidence="8">
    <location>
        <begin position="12"/>
        <end position="128"/>
    </location>
</feature>
<evidence type="ECO:0000256" key="6">
    <source>
        <dbReference type="PROSITE-ProRule" id="PRU00169"/>
    </source>
</evidence>
<dbReference type="CDD" id="cd00130">
    <property type="entry name" value="PAS"/>
    <property type="match status" value="1"/>
</dbReference>